<gene>
    <name evidence="17" type="ORF">FHS82_000261</name>
</gene>
<evidence type="ECO:0000256" key="12">
    <source>
        <dbReference type="ARBA" id="ARBA00023268"/>
    </source>
</evidence>
<dbReference type="SUPFAM" id="SSF82114">
    <property type="entry name" value="Riboflavin kinase-like"/>
    <property type="match status" value="1"/>
</dbReference>
<evidence type="ECO:0000256" key="8">
    <source>
        <dbReference type="ARBA" id="ARBA00022741"/>
    </source>
</evidence>
<dbReference type="EC" id="2.7.1.26" evidence="15"/>
<evidence type="ECO:0000256" key="7">
    <source>
        <dbReference type="ARBA" id="ARBA00022695"/>
    </source>
</evidence>
<comment type="caution">
    <text evidence="17">The sequence shown here is derived from an EMBL/GenBank/DDBJ whole genome shotgun (WGS) entry which is preliminary data.</text>
</comment>
<dbReference type="EC" id="2.7.7.2" evidence="15"/>
<dbReference type="PANTHER" id="PTHR22749">
    <property type="entry name" value="RIBOFLAVIN KINASE/FMN ADENYLYLTRANSFERASE"/>
    <property type="match status" value="1"/>
</dbReference>
<evidence type="ECO:0000256" key="5">
    <source>
        <dbReference type="ARBA" id="ARBA00022643"/>
    </source>
</evidence>
<evidence type="ECO:0000256" key="9">
    <source>
        <dbReference type="ARBA" id="ARBA00022777"/>
    </source>
</evidence>
<comment type="function">
    <text evidence="1">Catalyzes the phosphorylation of riboflavin to FMN followed by the adenylation of FMN to FAD.</text>
</comment>
<evidence type="ECO:0000256" key="4">
    <source>
        <dbReference type="ARBA" id="ARBA00022630"/>
    </source>
</evidence>
<keyword evidence="18" id="KW-1185">Reference proteome</keyword>
<keyword evidence="12" id="KW-0511">Multifunctional enzyme</keyword>
<dbReference type="GO" id="GO:0008531">
    <property type="term" value="F:riboflavin kinase activity"/>
    <property type="evidence" value="ECO:0007669"/>
    <property type="project" value="UniProtKB-EC"/>
</dbReference>
<comment type="pathway">
    <text evidence="2 15">Cofactor biosynthesis; FAD biosynthesis; FAD from FMN: step 1/1.</text>
</comment>
<dbReference type="EMBL" id="JAASQI010000001">
    <property type="protein sequence ID" value="NIJ56448.1"/>
    <property type="molecule type" value="Genomic_DNA"/>
</dbReference>
<dbReference type="InterPro" id="IPR015865">
    <property type="entry name" value="Riboflavin_kinase_bac/euk"/>
</dbReference>
<evidence type="ECO:0000313" key="18">
    <source>
        <dbReference type="Proteomes" id="UP001429580"/>
    </source>
</evidence>
<keyword evidence="7 15" id="KW-0548">Nucleotidyltransferase</keyword>
<comment type="pathway">
    <text evidence="3 15">Cofactor biosynthesis; FMN biosynthesis; FMN from riboflavin (ATP route): step 1/1.</text>
</comment>
<feature type="domain" description="Riboflavin kinase" evidence="16">
    <location>
        <begin position="195"/>
        <end position="318"/>
    </location>
</feature>
<dbReference type="InterPro" id="IPR023465">
    <property type="entry name" value="Riboflavin_kinase_dom_sf"/>
</dbReference>
<organism evidence="17 18">
    <name type="scientific">Pseudochelatococcus lubricantis</name>
    <dbReference type="NCBI Taxonomy" id="1538102"/>
    <lineage>
        <taxon>Bacteria</taxon>
        <taxon>Pseudomonadati</taxon>
        <taxon>Pseudomonadota</taxon>
        <taxon>Alphaproteobacteria</taxon>
        <taxon>Hyphomicrobiales</taxon>
        <taxon>Chelatococcaceae</taxon>
        <taxon>Pseudochelatococcus</taxon>
    </lineage>
</organism>
<keyword evidence="8 15" id="KW-0547">Nucleotide-binding</keyword>
<evidence type="ECO:0000256" key="15">
    <source>
        <dbReference type="PIRNR" id="PIRNR004491"/>
    </source>
</evidence>
<evidence type="ECO:0000256" key="6">
    <source>
        <dbReference type="ARBA" id="ARBA00022679"/>
    </source>
</evidence>
<evidence type="ECO:0000313" key="17">
    <source>
        <dbReference type="EMBL" id="NIJ56448.1"/>
    </source>
</evidence>
<dbReference type="Gene3D" id="2.40.30.30">
    <property type="entry name" value="Riboflavin kinase-like"/>
    <property type="match status" value="1"/>
</dbReference>
<evidence type="ECO:0000256" key="1">
    <source>
        <dbReference type="ARBA" id="ARBA00002121"/>
    </source>
</evidence>
<evidence type="ECO:0000256" key="11">
    <source>
        <dbReference type="ARBA" id="ARBA00022840"/>
    </source>
</evidence>
<dbReference type="GO" id="GO:0003919">
    <property type="term" value="F:FMN adenylyltransferase activity"/>
    <property type="evidence" value="ECO:0007669"/>
    <property type="project" value="UniProtKB-EC"/>
</dbReference>
<comment type="similarity">
    <text evidence="15">Belongs to the ribF family.</text>
</comment>
<dbReference type="Pfam" id="PF06574">
    <property type="entry name" value="FAD_syn"/>
    <property type="match status" value="1"/>
</dbReference>
<dbReference type="InterPro" id="IPR002606">
    <property type="entry name" value="Riboflavin_kinase_bac"/>
</dbReference>
<dbReference type="CDD" id="cd02064">
    <property type="entry name" value="FAD_synthetase_N"/>
    <property type="match status" value="1"/>
</dbReference>
<dbReference type="PIRSF" id="PIRSF004491">
    <property type="entry name" value="FAD_Synth"/>
    <property type="match status" value="1"/>
</dbReference>
<dbReference type="Pfam" id="PF01687">
    <property type="entry name" value="Flavokinase"/>
    <property type="match status" value="1"/>
</dbReference>
<dbReference type="NCBIfam" id="NF004160">
    <property type="entry name" value="PRK05627.1-3"/>
    <property type="match status" value="1"/>
</dbReference>
<protein>
    <recommendedName>
        <fullName evidence="15">Riboflavin biosynthesis protein</fullName>
    </recommendedName>
    <domain>
        <recommendedName>
            <fullName evidence="15">Riboflavin kinase</fullName>
            <ecNumber evidence="15">2.7.1.26</ecNumber>
        </recommendedName>
        <alternativeName>
            <fullName evidence="15">Flavokinase</fullName>
        </alternativeName>
    </domain>
    <domain>
        <recommendedName>
            <fullName evidence="15">FMN adenylyltransferase</fullName>
            <ecNumber evidence="15">2.7.7.2</ecNumber>
        </recommendedName>
        <alternativeName>
            <fullName evidence="15">FAD pyrophosphorylase</fullName>
        </alternativeName>
        <alternativeName>
            <fullName evidence="15">FAD synthase</fullName>
        </alternativeName>
    </domain>
</protein>
<evidence type="ECO:0000256" key="2">
    <source>
        <dbReference type="ARBA" id="ARBA00004726"/>
    </source>
</evidence>
<dbReference type="NCBIfam" id="TIGR00083">
    <property type="entry name" value="ribF"/>
    <property type="match status" value="1"/>
</dbReference>
<dbReference type="RefSeq" id="WP_166947924.1">
    <property type="nucleotide sequence ID" value="NZ_JAASQI010000001.1"/>
</dbReference>
<dbReference type="PANTHER" id="PTHR22749:SF6">
    <property type="entry name" value="RIBOFLAVIN KINASE"/>
    <property type="match status" value="1"/>
</dbReference>
<sequence>MTAPLPHLPLSPPRIVRGFDPLPEGFERPVIAIGNFDGVHRGHQAVIGAAHALARDLGRPAIVLTFEPHPRRFFAPAKPMFRITPVPLKAAVTVAFGVDAVIEFVFDAAFAGLTAAEFVDDVLITRYAASGVVVGHDFHFGKGREGSPAFLQHHARRHDLPVVVVEPVLEADTPVSSSAIRDALVAGDIATANHLLGYRWLMQAEVVHGDARGRTLGYPTANMRLDAACGLRHGIYAVRVRVDGIMHAGVASFGRRPTFDDGAPLLETHLFDFSGDLYGKQPEVEFLAWLRPELKFDNVDALVVQMDRDSAEARAIATRPPDPRAPSLLG</sequence>
<evidence type="ECO:0000259" key="16">
    <source>
        <dbReference type="SMART" id="SM00904"/>
    </source>
</evidence>
<comment type="catalytic activity">
    <reaction evidence="14 15">
        <text>FMN + ATP + H(+) = FAD + diphosphate</text>
        <dbReference type="Rhea" id="RHEA:17237"/>
        <dbReference type="ChEBI" id="CHEBI:15378"/>
        <dbReference type="ChEBI" id="CHEBI:30616"/>
        <dbReference type="ChEBI" id="CHEBI:33019"/>
        <dbReference type="ChEBI" id="CHEBI:57692"/>
        <dbReference type="ChEBI" id="CHEBI:58210"/>
        <dbReference type="EC" id="2.7.7.2"/>
    </reaction>
</comment>
<evidence type="ECO:0000256" key="13">
    <source>
        <dbReference type="ARBA" id="ARBA00047880"/>
    </source>
</evidence>
<accession>A0ABX0UU04</accession>
<evidence type="ECO:0000256" key="10">
    <source>
        <dbReference type="ARBA" id="ARBA00022827"/>
    </source>
</evidence>
<keyword evidence="5 15" id="KW-0288">FMN</keyword>
<dbReference type="SUPFAM" id="SSF52374">
    <property type="entry name" value="Nucleotidylyl transferase"/>
    <property type="match status" value="1"/>
</dbReference>
<proteinExistence type="inferred from homology"/>
<comment type="catalytic activity">
    <reaction evidence="13 15">
        <text>riboflavin + ATP = FMN + ADP + H(+)</text>
        <dbReference type="Rhea" id="RHEA:14357"/>
        <dbReference type="ChEBI" id="CHEBI:15378"/>
        <dbReference type="ChEBI" id="CHEBI:30616"/>
        <dbReference type="ChEBI" id="CHEBI:57986"/>
        <dbReference type="ChEBI" id="CHEBI:58210"/>
        <dbReference type="ChEBI" id="CHEBI:456216"/>
        <dbReference type="EC" id="2.7.1.26"/>
    </reaction>
</comment>
<keyword evidence="6 15" id="KW-0808">Transferase</keyword>
<reference evidence="17 18" key="1">
    <citation type="submission" date="2020-03" db="EMBL/GenBank/DDBJ databases">
        <title>Genomic Encyclopedia of Type Strains, Phase IV (KMG-IV): sequencing the most valuable type-strain genomes for metagenomic binning, comparative biology and taxonomic classification.</title>
        <authorList>
            <person name="Goeker M."/>
        </authorList>
    </citation>
    <scope>NUCLEOTIDE SEQUENCE [LARGE SCALE GENOMIC DNA]</scope>
    <source>
        <strain evidence="17 18">DSM 103870</strain>
    </source>
</reference>
<evidence type="ECO:0000256" key="14">
    <source>
        <dbReference type="ARBA" id="ARBA00049494"/>
    </source>
</evidence>
<dbReference type="InterPro" id="IPR015864">
    <property type="entry name" value="FAD_synthase"/>
</dbReference>
<keyword evidence="11 15" id="KW-0067">ATP-binding</keyword>
<keyword evidence="10 15" id="KW-0274">FAD</keyword>
<dbReference type="SMART" id="SM00904">
    <property type="entry name" value="Flavokinase"/>
    <property type="match status" value="1"/>
</dbReference>
<evidence type="ECO:0000256" key="3">
    <source>
        <dbReference type="ARBA" id="ARBA00005201"/>
    </source>
</evidence>
<keyword evidence="4 15" id="KW-0285">Flavoprotein</keyword>
<dbReference type="Gene3D" id="3.40.50.620">
    <property type="entry name" value="HUPs"/>
    <property type="match status" value="1"/>
</dbReference>
<dbReference type="InterPro" id="IPR014729">
    <property type="entry name" value="Rossmann-like_a/b/a_fold"/>
</dbReference>
<dbReference type="InterPro" id="IPR023468">
    <property type="entry name" value="Riboflavin_kinase"/>
</dbReference>
<keyword evidence="9 15" id="KW-0418">Kinase</keyword>
<dbReference type="Proteomes" id="UP001429580">
    <property type="component" value="Unassembled WGS sequence"/>
</dbReference>
<name>A0ABX0UU04_9HYPH</name>